<evidence type="ECO:0000313" key="3">
    <source>
        <dbReference type="Proteomes" id="UP001056610"/>
    </source>
</evidence>
<protein>
    <submittedName>
        <fullName evidence="2">Exonuclease domain-containing protein</fullName>
    </submittedName>
</protein>
<dbReference type="InterPro" id="IPR013520">
    <property type="entry name" value="Ribonucl_H"/>
</dbReference>
<keyword evidence="3" id="KW-1185">Reference proteome</keyword>
<dbReference type="Pfam" id="PF00929">
    <property type="entry name" value="RNase_T"/>
    <property type="match status" value="1"/>
</dbReference>
<keyword evidence="2" id="KW-0614">Plasmid</keyword>
<reference evidence="2" key="1">
    <citation type="submission" date="2022-05" db="EMBL/GenBank/DDBJ databases">
        <title>A methanotrophic Mycobacterium dominates a cave microbial ecosystem.</title>
        <authorList>
            <person name="Van Spanning R.J.M."/>
            <person name="Guan Q."/>
            <person name="Melkonian C."/>
            <person name="Gallant J."/>
            <person name="Polerecky L."/>
            <person name="Flot J.-F."/>
            <person name="Brandt B.W."/>
            <person name="Braster M."/>
            <person name="Iturbe Espinoza P."/>
            <person name="Aerts J."/>
            <person name="Meima-Franke M."/>
            <person name="Piersma S.R."/>
            <person name="Bunduc C."/>
            <person name="Ummels R."/>
            <person name="Pain A."/>
            <person name="Fleming E.J."/>
            <person name="van der Wel N."/>
            <person name="Gherman V.D."/>
            <person name="Sarbu S.M."/>
            <person name="Bodelier P.L.E."/>
            <person name="Bitter W."/>
        </authorList>
    </citation>
    <scope>NUCLEOTIDE SEQUENCE</scope>
    <source>
        <strain evidence="2">Sulfur Cave</strain>
        <plasmid evidence="2">unnamed</plasmid>
    </source>
</reference>
<name>A0ABY4QTX3_9MYCO</name>
<dbReference type="InterPro" id="IPR036397">
    <property type="entry name" value="RNaseH_sf"/>
</dbReference>
<dbReference type="SMART" id="SM00479">
    <property type="entry name" value="EXOIII"/>
    <property type="match status" value="1"/>
</dbReference>
<dbReference type="GO" id="GO:0004527">
    <property type="term" value="F:exonuclease activity"/>
    <property type="evidence" value="ECO:0007669"/>
    <property type="project" value="UniProtKB-KW"/>
</dbReference>
<feature type="domain" description="Exonuclease" evidence="1">
    <location>
        <begin position="8"/>
        <end position="187"/>
    </location>
</feature>
<keyword evidence="2" id="KW-0269">Exonuclease</keyword>
<evidence type="ECO:0000259" key="1">
    <source>
        <dbReference type="SMART" id="SM00479"/>
    </source>
</evidence>
<dbReference type="SUPFAM" id="SSF53098">
    <property type="entry name" value="Ribonuclease H-like"/>
    <property type="match status" value="1"/>
</dbReference>
<proteinExistence type="predicted"/>
<gene>
    <name evidence="2" type="ORF">M5I08_25640</name>
</gene>
<dbReference type="Proteomes" id="UP001056610">
    <property type="component" value="Plasmid unnamed"/>
</dbReference>
<accession>A0ABY4QTX3</accession>
<keyword evidence="2" id="KW-0378">Hydrolase</keyword>
<dbReference type="Gene3D" id="3.30.420.10">
    <property type="entry name" value="Ribonuclease H-like superfamily/Ribonuclease H"/>
    <property type="match status" value="1"/>
</dbReference>
<geneLocation type="plasmid" evidence="2 3">
    <name>unnamed</name>
</geneLocation>
<dbReference type="RefSeq" id="WP_249763520.1">
    <property type="nucleotide sequence ID" value="NZ_CAJUXY010000032.1"/>
</dbReference>
<organism evidence="2 3">
    <name type="scientific">Candidatus Mycobacterium methanotrophicum</name>
    <dbReference type="NCBI Taxonomy" id="2943498"/>
    <lineage>
        <taxon>Bacteria</taxon>
        <taxon>Bacillati</taxon>
        <taxon>Actinomycetota</taxon>
        <taxon>Actinomycetes</taxon>
        <taxon>Mycobacteriales</taxon>
        <taxon>Mycobacteriaceae</taxon>
        <taxon>Mycobacterium</taxon>
    </lineage>
</organism>
<sequence>MECDQHRRLIVVDVETTGLDRRRHVPVEVAAVNVATGEILHFVPHLSGKDLSRAAGEALRINRYFERGVFRQALPEQQTVACYSQLWEMLDGNVFAGCNPRFGAAMLCNAYRGLLETADHDWLDAGEVWHYRLADLSAHAAGALGVGAADLAGLASVCRSLGVVNAGEHTALGDANCFRQLAARPDRAAGQAAAFV</sequence>
<dbReference type="EMBL" id="CP097321">
    <property type="protein sequence ID" value="UQX13575.1"/>
    <property type="molecule type" value="Genomic_DNA"/>
</dbReference>
<keyword evidence="2" id="KW-0540">Nuclease</keyword>
<evidence type="ECO:0000313" key="2">
    <source>
        <dbReference type="EMBL" id="UQX13575.1"/>
    </source>
</evidence>
<dbReference type="InterPro" id="IPR012337">
    <property type="entry name" value="RNaseH-like_sf"/>
</dbReference>